<evidence type="ECO:0000313" key="2">
    <source>
        <dbReference type="EMBL" id="BAA30247.1"/>
    </source>
</evidence>
<dbReference type="EMBL" id="BA000001">
    <property type="protein sequence ID" value="BAA30247.1"/>
    <property type="molecule type" value="Genomic_DNA"/>
</dbReference>
<evidence type="ECO:0000256" key="1">
    <source>
        <dbReference type="SAM" id="Phobius"/>
    </source>
</evidence>
<dbReference type="AlphaFoldDB" id="O58887"/>
<evidence type="ECO:0000313" key="3">
    <source>
        <dbReference type="Proteomes" id="UP000000752"/>
    </source>
</evidence>
<dbReference type="KEGG" id="pho:PH1147"/>
<reference evidence="2 3" key="1">
    <citation type="journal article" date="1998" name="DNA Res.">
        <title>Complete sequence and gene organization of the genome of a hyper-thermophilic archaebacterium, Pyrococcus horikoshii OT3.</title>
        <authorList>
            <person name="Kawarabayasi Y."/>
            <person name="Sawada M."/>
            <person name="Horikawa H."/>
            <person name="Haikawa Y."/>
            <person name="Hino Y."/>
            <person name="Yamamoto S."/>
            <person name="Sekine M."/>
            <person name="Baba S."/>
            <person name="Kosugi H."/>
            <person name="Hosoyama A."/>
            <person name="Nagai Y."/>
            <person name="Sakai M."/>
            <person name="Ogura K."/>
            <person name="Otuka R."/>
            <person name="Nakazawa H."/>
            <person name="Takamiya M."/>
            <person name="Ohfuku Y."/>
            <person name="Funahashi T."/>
            <person name="Tanaka T."/>
            <person name="Kudoh Y."/>
            <person name="Yamazaki J."/>
            <person name="Kushida N."/>
            <person name="Oguchi A."/>
            <person name="Aoki K."/>
            <person name="Nakamura Y."/>
            <person name="Robb T.F."/>
            <person name="Horikoshi K."/>
            <person name="Masuchi Y."/>
            <person name="Shizuya H."/>
            <person name="Kikuchi H."/>
        </authorList>
    </citation>
    <scope>NUCLEOTIDE SEQUENCE [LARGE SCALE GENOMIC DNA]</scope>
    <source>
        <strain evidence="3">ATCC 700860 / DSM 12428 / JCM 9974 / NBRC 100139 / OT-3</strain>
    </source>
</reference>
<dbReference type="Proteomes" id="UP000000752">
    <property type="component" value="Chromosome"/>
</dbReference>
<keyword evidence="1" id="KW-1133">Transmembrane helix</keyword>
<keyword evidence="1" id="KW-0472">Membrane</keyword>
<dbReference type="EnsemblBacteria" id="BAA30247">
    <property type="protein sequence ID" value="BAA30247"/>
    <property type="gene ID" value="BAA30247"/>
</dbReference>
<dbReference type="STRING" id="70601.gene:9378108"/>
<feature type="transmembrane region" description="Helical" evidence="1">
    <location>
        <begin position="20"/>
        <end position="37"/>
    </location>
</feature>
<organism evidence="2 3">
    <name type="scientific">Pyrococcus horikoshii (strain ATCC 700860 / DSM 12428 / JCM 9974 / NBRC 100139 / OT-3)</name>
    <dbReference type="NCBI Taxonomy" id="70601"/>
    <lineage>
        <taxon>Archaea</taxon>
        <taxon>Methanobacteriati</taxon>
        <taxon>Methanobacteriota</taxon>
        <taxon>Thermococci</taxon>
        <taxon>Thermococcales</taxon>
        <taxon>Thermococcaceae</taxon>
        <taxon>Pyrococcus</taxon>
    </lineage>
</organism>
<gene>
    <name evidence="2" type="ordered locus">PH1147</name>
</gene>
<dbReference type="PIR" id="E71056">
    <property type="entry name" value="E71056"/>
</dbReference>
<keyword evidence="1" id="KW-0812">Transmembrane</keyword>
<sequence>MLNTNVSSFIAPLSLRTNVYVPLIAGGLLISFVVTYCRNFKASLPLNTISPMCETSNIPTAFLTARCSSFMLEYHIGISHPANSSIFLACSLCQSKMWTLFTIWITKP</sequence>
<accession>O58887</accession>
<keyword evidence="3" id="KW-1185">Reference proteome</keyword>
<protein>
    <submittedName>
        <fullName evidence="2">Uncharacterized protein</fullName>
    </submittedName>
</protein>
<name>O58887_PYRHO</name>
<proteinExistence type="predicted"/>